<accession>A0AAW8AS01</accession>
<dbReference type="Proteomes" id="UP001244490">
    <property type="component" value="Unassembled WGS sequence"/>
</dbReference>
<reference evidence="2" key="1">
    <citation type="submission" date="2023-07" db="EMBL/GenBank/DDBJ databases">
        <authorList>
            <person name="Peng Z."/>
        </authorList>
    </citation>
    <scope>NUCLEOTIDE SEQUENCE</scope>
    <source>
        <strain evidence="2">KP219</strain>
    </source>
</reference>
<evidence type="ECO:0000259" key="1">
    <source>
        <dbReference type="Pfam" id="PF09587"/>
    </source>
</evidence>
<evidence type="ECO:0000313" key="3">
    <source>
        <dbReference type="Proteomes" id="UP001244490"/>
    </source>
</evidence>
<feature type="non-terminal residue" evidence="2">
    <location>
        <position position="77"/>
    </location>
</feature>
<feature type="non-terminal residue" evidence="2">
    <location>
        <position position="1"/>
    </location>
</feature>
<gene>
    <name evidence="2" type="ORF">Q6294_34240</name>
</gene>
<evidence type="ECO:0000313" key="2">
    <source>
        <dbReference type="EMBL" id="MDP0971994.1"/>
    </source>
</evidence>
<comment type="caution">
    <text evidence="2">The sequence shown here is derived from an EMBL/GenBank/DDBJ whole genome shotgun (WGS) entry which is preliminary data.</text>
</comment>
<feature type="domain" description="Capsule synthesis protein CapA" evidence="1">
    <location>
        <begin position="1"/>
        <end position="25"/>
    </location>
</feature>
<organism evidence="2 3">
    <name type="scientific">Klebsiella pneumoniae</name>
    <dbReference type="NCBI Taxonomy" id="573"/>
    <lineage>
        <taxon>Bacteria</taxon>
        <taxon>Pseudomonadati</taxon>
        <taxon>Pseudomonadota</taxon>
        <taxon>Gammaproteobacteria</taxon>
        <taxon>Enterobacterales</taxon>
        <taxon>Enterobacteriaceae</taxon>
        <taxon>Klebsiella/Raoultella group</taxon>
        <taxon>Klebsiella</taxon>
        <taxon>Klebsiella pneumoniae complex</taxon>
    </lineage>
</organism>
<dbReference type="Pfam" id="PF09587">
    <property type="entry name" value="PGA_cap"/>
    <property type="match status" value="1"/>
</dbReference>
<proteinExistence type="predicted"/>
<protein>
    <submittedName>
        <fullName evidence="2">CapA family protein</fullName>
    </submittedName>
</protein>
<name>A0AAW8AS01_KLEPN</name>
<sequence length="77" mass="8506">PHVRQNVELIDGKPVIYSLGNFVFDGFTDTDNNTGSILWMTVTASGVTDWHLQEVHIDAQGRPHAAPEQRPRPGQVA</sequence>
<dbReference type="RefSeq" id="WP_305202926.1">
    <property type="nucleotide sequence ID" value="NZ_JAUUIA010001520.1"/>
</dbReference>
<dbReference type="AlphaFoldDB" id="A0AAW8AS01"/>
<dbReference type="InterPro" id="IPR019079">
    <property type="entry name" value="Capsule_synth_CapA"/>
</dbReference>
<dbReference type="EMBL" id="JAUUIA010001520">
    <property type="protein sequence ID" value="MDP0971994.1"/>
    <property type="molecule type" value="Genomic_DNA"/>
</dbReference>